<protein>
    <submittedName>
        <fullName evidence="3">Bacterial SH3 domain protein</fullName>
    </submittedName>
</protein>
<feature type="signal peptide" evidence="1">
    <location>
        <begin position="1"/>
        <end position="22"/>
    </location>
</feature>
<keyword evidence="4" id="KW-1185">Reference proteome</keyword>
<proteinExistence type="predicted"/>
<evidence type="ECO:0000313" key="3">
    <source>
        <dbReference type="EMBL" id="SMX50074.1"/>
    </source>
</evidence>
<reference evidence="3 4" key="1">
    <citation type="submission" date="2017-05" db="EMBL/GenBank/DDBJ databases">
        <authorList>
            <person name="Song R."/>
            <person name="Chenine A.L."/>
            <person name="Ruprecht R.M."/>
        </authorList>
    </citation>
    <scope>NUCLEOTIDE SEQUENCE [LARGE SCALE GENOMIC DNA]</scope>
    <source>
        <strain evidence="3 4">CECT 8663</strain>
    </source>
</reference>
<evidence type="ECO:0000259" key="2">
    <source>
        <dbReference type="Pfam" id="PF08239"/>
    </source>
</evidence>
<organism evidence="3 4">
    <name type="scientific">Pelagimonas varians</name>
    <dbReference type="NCBI Taxonomy" id="696760"/>
    <lineage>
        <taxon>Bacteria</taxon>
        <taxon>Pseudomonadati</taxon>
        <taxon>Pseudomonadota</taxon>
        <taxon>Alphaproteobacteria</taxon>
        <taxon>Rhodobacterales</taxon>
        <taxon>Roseobacteraceae</taxon>
        <taxon>Pelagimonas</taxon>
    </lineage>
</organism>
<feature type="domain" description="SH3b" evidence="2">
    <location>
        <begin position="39"/>
        <end position="111"/>
    </location>
</feature>
<dbReference type="InterPro" id="IPR003646">
    <property type="entry name" value="SH3-like_bac-type"/>
</dbReference>
<dbReference type="OrthoDB" id="964913at2"/>
<feature type="chain" id="PRO_5012895803" evidence="1">
    <location>
        <begin position="23"/>
        <end position="117"/>
    </location>
</feature>
<keyword evidence="1" id="KW-0732">Signal</keyword>
<dbReference type="Pfam" id="PF08239">
    <property type="entry name" value="SH3_3"/>
    <property type="match status" value="1"/>
</dbReference>
<gene>
    <name evidence="3" type="ORF">PEV8663_04472</name>
</gene>
<accession>A0A238L4R4</accession>
<dbReference type="Proteomes" id="UP000220836">
    <property type="component" value="Unassembled WGS sequence"/>
</dbReference>
<sequence>MERRFVSLALVALLFSPLSASADASGPDYFRIVGVASSDVLNIRSQPTARSAIIGTISPSGDGIENLGCQGGFSYAEWEAASPAEREAARKRVWCRINYRGVSGWVAGWFLAEGSAR</sequence>
<evidence type="ECO:0000256" key="1">
    <source>
        <dbReference type="SAM" id="SignalP"/>
    </source>
</evidence>
<dbReference type="Gene3D" id="2.30.30.40">
    <property type="entry name" value="SH3 Domains"/>
    <property type="match status" value="1"/>
</dbReference>
<evidence type="ECO:0000313" key="4">
    <source>
        <dbReference type="Proteomes" id="UP000220836"/>
    </source>
</evidence>
<dbReference type="AlphaFoldDB" id="A0A238L4R4"/>
<dbReference type="RefSeq" id="WP_097806879.1">
    <property type="nucleotide sequence ID" value="NZ_FXYH01000026.1"/>
</dbReference>
<name>A0A238L4R4_9RHOB</name>
<dbReference type="EMBL" id="FXYH01000026">
    <property type="protein sequence ID" value="SMX50074.1"/>
    <property type="molecule type" value="Genomic_DNA"/>
</dbReference>